<accession>A0AAV5J5R6</accession>
<dbReference type="InterPro" id="IPR013103">
    <property type="entry name" value="RVT_2"/>
</dbReference>
<dbReference type="AlphaFoldDB" id="A0AAV5J5R6"/>
<sequence>MESLSLSPSPVPSSPSPASPTPPPITHCIHPMITRSLNNIFKPKHMHLATKHSLSTIVEPSRVSQALSHPQWRRAMSDEFDALVHQAWSIGQLDVNTAFLHGSVEEDLYMAQPAGFIDQNLPHHVCKLKKAIYGLKQAPRACSTEAEYRALAAASSELGWVLHLLTELGINFSAPPMLYCDNVGATYLSSNLVMHSRMKHIAIDLHFICDLVDKKILHVSHIAFADQLVDGLTKPLSSSRFALLRSKIGIADGSTILQGRVKETHNAATSIMA</sequence>
<reference evidence="3 4" key="1">
    <citation type="journal article" date="2021" name="Commun. Biol.">
        <title>The genome of Shorea leprosula (Dipterocarpaceae) highlights the ecological relevance of drought in aseasonal tropical rainforests.</title>
        <authorList>
            <person name="Ng K.K.S."/>
            <person name="Kobayashi M.J."/>
            <person name="Fawcett J.A."/>
            <person name="Hatakeyama M."/>
            <person name="Paape T."/>
            <person name="Ng C.H."/>
            <person name="Ang C.C."/>
            <person name="Tnah L.H."/>
            <person name="Lee C.T."/>
            <person name="Nishiyama T."/>
            <person name="Sese J."/>
            <person name="O'Brien M.J."/>
            <person name="Copetti D."/>
            <person name="Mohd Noor M.I."/>
            <person name="Ong R.C."/>
            <person name="Putra M."/>
            <person name="Sireger I.Z."/>
            <person name="Indrioko S."/>
            <person name="Kosugi Y."/>
            <person name="Izuno A."/>
            <person name="Isagi Y."/>
            <person name="Lee S.L."/>
            <person name="Shimizu K.K."/>
        </authorList>
    </citation>
    <scope>NUCLEOTIDE SEQUENCE [LARGE SCALE GENOMIC DNA]</scope>
    <source>
        <strain evidence="3">214</strain>
    </source>
</reference>
<evidence type="ECO:0000259" key="2">
    <source>
        <dbReference type="Pfam" id="PF07727"/>
    </source>
</evidence>
<name>A0AAV5J5R6_9ROSI</name>
<evidence type="ECO:0000256" key="1">
    <source>
        <dbReference type="SAM" id="MobiDB-lite"/>
    </source>
</evidence>
<evidence type="ECO:0000313" key="3">
    <source>
        <dbReference type="EMBL" id="GKV06230.1"/>
    </source>
</evidence>
<dbReference type="PANTHER" id="PTHR11439:SF500">
    <property type="entry name" value="RNA-DIRECTED DNA POLYMERASE"/>
    <property type="match status" value="1"/>
</dbReference>
<proteinExistence type="predicted"/>
<dbReference type="CDD" id="cd09272">
    <property type="entry name" value="RNase_HI_RT_Ty1"/>
    <property type="match status" value="1"/>
</dbReference>
<keyword evidence="4" id="KW-1185">Reference proteome</keyword>
<dbReference type="Pfam" id="PF07727">
    <property type="entry name" value="RVT_2"/>
    <property type="match status" value="1"/>
</dbReference>
<protein>
    <recommendedName>
        <fullName evidence="2">Reverse transcriptase Ty1/copia-type domain-containing protein</fullName>
    </recommendedName>
</protein>
<evidence type="ECO:0000313" key="4">
    <source>
        <dbReference type="Proteomes" id="UP001054252"/>
    </source>
</evidence>
<feature type="region of interest" description="Disordered" evidence="1">
    <location>
        <begin position="1"/>
        <end position="25"/>
    </location>
</feature>
<feature type="domain" description="Reverse transcriptase Ty1/copia-type" evidence="2">
    <location>
        <begin position="84"/>
        <end position="144"/>
    </location>
</feature>
<gene>
    <name evidence="3" type="ORF">SLEP1_g18134</name>
</gene>
<dbReference type="PANTHER" id="PTHR11439">
    <property type="entry name" value="GAG-POL-RELATED RETROTRANSPOSON"/>
    <property type="match status" value="1"/>
</dbReference>
<organism evidence="3 4">
    <name type="scientific">Rubroshorea leprosula</name>
    <dbReference type="NCBI Taxonomy" id="152421"/>
    <lineage>
        <taxon>Eukaryota</taxon>
        <taxon>Viridiplantae</taxon>
        <taxon>Streptophyta</taxon>
        <taxon>Embryophyta</taxon>
        <taxon>Tracheophyta</taxon>
        <taxon>Spermatophyta</taxon>
        <taxon>Magnoliopsida</taxon>
        <taxon>eudicotyledons</taxon>
        <taxon>Gunneridae</taxon>
        <taxon>Pentapetalae</taxon>
        <taxon>rosids</taxon>
        <taxon>malvids</taxon>
        <taxon>Malvales</taxon>
        <taxon>Dipterocarpaceae</taxon>
        <taxon>Rubroshorea</taxon>
    </lineage>
</organism>
<dbReference type="Proteomes" id="UP001054252">
    <property type="component" value="Unassembled WGS sequence"/>
</dbReference>
<dbReference type="EMBL" id="BPVZ01000024">
    <property type="protein sequence ID" value="GKV06230.1"/>
    <property type="molecule type" value="Genomic_DNA"/>
</dbReference>
<comment type="caution">
    <text evidence="3">The sequence shown here is derived from an EMBL/GenBank/DDBJ whole genome shotgun (WGS) entry which is preliminary data.</text>
</comment>
<feature type="compositionally biased region" description="Pro residues" evidence="1">
    <location>
        <begin position="9"/>
        <end position="25"/>
    </location>
</feature>